<keyword evidence="8" id="KW-0812">Transmembrane</keyword>
<evidence type="ECO:0000256" key="8">
    <source>
        <dbReference type="SAM" id="Phobius"/>
    </source>
</evidence>
<evidence type="ECO:0000256" key="3">
    <source>
        <dbReference type="ARBA" id="ARBA00022525"/>
    </source>
</evidence>
<keyword evidence="6" id="KW-1015">Disulfide bond</keyword>
<dbReference type="InterPro" id="IPR039477">
    <property type="entry name" value="ILEI/PANDER_dom"/>
</dbReference>
<dbReference type="EMBL" id="JAINUG010000219">
    <property type="protein sequence ID" value="KAJ8387033.1"/>
    <property type="molecule type" value="Genomic_DNA"/>
</dbReference>
<dbReference type="GO" id="GO:0030246">
    <property type="term" value="F:carbohydrate binding"/>
    <property type="evidence" value="ECO:0007669"/>
    <property type="project" value="UniProtKB-UniRule"/>
</dbReference>
<name>A0AAD7RN30_9TELE</name>
<keyword evidence="5 7" id="KW-0430">Lectin</keyword>
<evidence type="ECO:0000313" key="10">
    <source>
        <dbReference type="EMBL" id="KAJ8387033.1"/>
    </source>
</evidence>
<dbReference type="CDD" id="cd13940">
    <property type="entry name" value="ILEI_FAM3C"/>
    <property type="match status" value="1"/>
</dbReference>
<dbReference type="InterPro" id="IPR039475">
    <property type="entry name" value="ILEI_FAM3C"/>
</dbReference>
<comment type="caution">
    <text evidence="10">The sequence shown here is derived from an EMBL/GenBank/DDBJ whole genome shotgun (WGS) entry which is preliminary data.</text>
</comment>
<evidence type="ECO:0000256" key="1">
    <source>
        <dbReference type="ARBA" id="ARBA00004613"/>
    </source>
</evidence>
<comment type="similarity">
    <text evidence="2">Belongs to the FAM3 family.</text>
</comment>
<feature type="transmembrane region" description="Helical" evidence="8">
    <location>
        <begin position="68"/>
        <end position="88"/>
    </location>
</feature>
<keyword evidence="8" id="KW-0472">Membrane</keyword>
<sequence>MGIAEKVLRPVSSRGRVMSFSQIVIVHRFRRSARTPVSVASTGSLGIVIVARTTHCAGSMRFGGTPKLVLLICIISVAVFLAFLLLGIDTDFNLGNMLVRSVPTEASPPQPKCGMSISCPGGYFAFRITSGAANIVGPKICLENSILMSGVKNNVGRGINVALVNGRNGKLIKTESFDMWQGDVNNLLTFLKDVDNGTLVMMATFDDSSHKLNDDARKLIAELGSSQIDRLAFRDNWVFVGGKGIQTKSPFELLFKSDKGTNKFEGWPEVLEMDGCIPRKMDQ</sequence>
<evidence type="ECO:0000313" key="11">
    <source>
        <dbReference type="Proteomes" id="UP001221898"/>
    </source>
</evidence>
<protein>
    <recommendedName>
        <fullName evidence="9">ILEI/PANDER domain-containing protein</fullName>
    </recommendedName>
</protein>
<keyword evidence="4" id="KW-0732">Signal</keyword>
<feature type="domain" description="ILEI/PANDER" evidence="9">
    <location>
        <begin position="157"/>
        <end position="244"/>
    </location>
</feature>
<dbReference type="AlphaFoldDB" id="A0AAD7RN30"/>
<keyword evidence="11" id="KW-1185">Reference proteome</keyword>
<evidence type="ECO:0000256" key="2">
    <source>
        <dbReference type="ARBA" id="ARBA00010905"/>
    </source>
</evidence>
<dbReference type="Proteomes" id="UP001221898">
    <property type="component" value="Unassembled WGS sequence"/>
</dbReference>
<dbReference type="PANTHER" id="PTHR14592">
    <property type="entry name" value="UNCHARACTERIZED FAM3"/>
    <property type="match status" value="1"/>
</dbReference>
<keyword evidence="8" id="KW-1133">Transmembrane helix</keyword>
<evidence type="ECO:0000256" key="6">
    <source>
        <dbReference type="ARBA" id="ARBA00023157"/>
    </source>
</evidence>
<organism evidence="10 11">
    <name type="scientific">Aldrovandia affinis</name>
    <dbReference type="NCBI Taxonomy" id="143900"/>
    <lineage>
        <taxon>Eukaryota</taxon>
        <taxon>Metazoa</taxon>
        <taxon>Chordata</taxon>
        <taxon>Craniata</taxon>
        <taxon>Vertebrata</taxon>
        <taxon>Euteleostomi</taxon>
        <taxon>Actinopterygii</taxon>
        <taxon>Neopterygii</taxon>
        <taxon>Teleostei</taxon>
        <taxon>Notacanthiformes</taxon>
        <taxon>Halosauridae</taxon>
        <taxon>Aldrovandia</taxon>
    </lineage>
</organism>
<evidence type="ECO:0000256" key="4">
    <source>
        <dbReference type="ARBA" id="ARBA00022729"/>
    </source>
</evidence>
<evidence type="ECO:0000259" key="9">
    <source>
        <dbReference type="Pfam" id="PF15711"/>
    </source>
</evidence>
<gene>
    <name evidence="10" type="ORF">AAFF_G00162100</name>
</gene>
<comment type="subcellular location">
    <subcellularLocation>
        <location evidence="1">Secreted</location>
    </subcellularLocation>
</comment>
<evidence type="ECO:0000256" key="7">
    <source>
        <dbReference type="PROSITE-ProRule" id="PRU01375"/>
    </source>
</evidence>
<reference evidence="10" key="1">
    <citation type="journal article" date="2023" name="Science">
        <title>Genome structures resolve the early diversification of teleost fishes.</title>
        <authorList>
            <person name="Parey E."/>
            <person name="Louis A."/>
            <person name="Montfort J."/>
            <person name="Bouchez O."/>
            <person name="Roques C."/>
            <person name="Iampietro C."/>
            <person name="Lluch J."/>
            <person name="Castinel A."/>
            <person name="Donnadieu C."/>
            <person name="Desvignes T."/>
            <person name="Floi Bucao C."/>
            <person name="Jouanno E."/>
            <person name="Wen M."/>
            <person name="Mejri S."/>
            <person name="Dirks R."/>
            <person name="Jansen H."/>
            <person name="Henkel C."/>
            <person name="Chen W.J."/>
            <person name="Zahm M."/>
            <person name="Cabau C."/>
            <person name="Klopp C."/>
            <person name="Thompson A.W."/>
            <person name="Robinson-Rechavi M."/>
            <person name="Braasch I."/>
            <person name="Lecointre G."/>
            <person name="Bobe J."/>
            <person name="Postlethwait J.H."/>
            <person name="Berthelot C."/>
            <person name="Roest Crollius H."/>
            <person name="Guiguen Y."/>
        </authorList>
    </citation>
    <scope>NUCLEOTIDE SEQUENCE</scope>
    <source>
        <strain evidence="10">NC1722</strain>
    </source>
</reference>
<proteinExistence type="inferred from homology"/>
<dbReference type="PROSITE" id="PS52031">
    <property type="entry name" value="GG_LECTIN"/>
    <property type="match status" value="1"/>
</dbReference>
<evidence type="ECO:0000256" key="5">
    <source>
        <dbReference type="ARBA" id="ARBA00022734"/>
    </source>
</evidence>
<dbReference type="GO" id="GO:0005576">
    <property type="term" value="C:extracellular region"/>
    <property type="evidence" value="ECO:0007669"/>
    <property type="project" value="UniProtKB-SubCell"/>
</dbReference>
<dbReference type="Pfam" id="PF15711">
    <property type="entry name" value="ILEI"/>
    <property type="match status" value="1"/>
</dbReference>
<accession>A0AAD7RN30</accession>
<keyword evidence="3" id="KW-0964">Secreted</keyword>
<dbReference type="InterPro" id="IPR039220">
    <property type="entry name" value="FAM3"/>
</dbReference>